<name>A0ABW1LHU5_9ACTN</name>
<protein>
    <recommendedName>
        <fullName evidence="5">PASTA domain-containing protein</fullName>
    </recommendedName>
</protein>
<keyword evidence="2" id="KW-0472">Membrane</keyword>
<sequence length="194" mass="20210">MNAPLDSFESALLERLCEHVDEQPATRPGRSRPRLLLGAAAVVAAAAAIVVVVPGLGTTTAYSVQEGNSGTITVEVRRLEDAQGLEADLAKHGIDAEVTYLPDRQQCAPGRYTPVDRRLSGMEVSMGSHLLRVTLPPGAVRTGETFVMAMSGGPTSPPSSEPSQDGITNEGGFAGWTDFDVTAGPVGRCVVVPG</sequence>
<gene>
    <name evidence="3" type="ORF">ACFPYL_07550</name>
</gene>
<comment type="caution">
    <text evidence="3">The sequence shown here is derived from an EMBL/GenBank/DDBJ whole genome shotgun (WGS) entry which is preliminary data.</text>
</comment>
<dbReference type="EMBL" id="JBHSRJ010000004">
    <property type="protein sequence ID" value="MFC6042923.1"/>
    <property type="molecule type" value="Genomic_DNA"/>
</dbReference>
<dbReference type="Proteomes" id="UP001596135">
    <property type="component" value="Unassembled WGS sequence"/>
</dbReference>
<proteinExistence type="predicted"/>
<organism evidence="3 4">
    <name type="scientific">Nocardioides hankookensis</name>
    <dbReference type="NCBI Taxonomy" id="443157"/>
    <lineage>
        <taxon>Bacteria</taxon>
        <taxon>Bacillati</taxon>
        <taxon>Actinomycetota</taxon>
        <taxon>Actinomycetes</taxon>
        <taxon>Propionibacteriales</taxon>
        <taxon>Nocardioidaceae</taxon>
        <taxon>Nocardioides</taxon>
    </lineage>
</organism>
<accession>A0ABW1LHU5</accession>
<evidence type="ECO:0000256" key="1">
    <source>
        <dbReference type="SAM" id="MobiDB-lite"/>
    </source>
</evidence>
<keyword evidence="2" id="KW-0812">Transmembrane</keyword>
<evidence type="ECO:0000313" key="4">
    <source>
        <dbReference type="Proteomes" id="UP001596135"/>
    </source>
</evidence>
<feature type="transmembrane region" description="Helical" evidence="2">
    <location>
        <begin position="35"/>
        <end position="56"/>
    </location>
</feature>
<reference evidence="4" key="1">
    <citation type="journal article" date="2019" name="Int. J. Syst. Evol. Microbiol.">
        <title>The Global Catalogue of Microorganisms (GCM) 10K type strain sequencing project: providing services to taxonomists for standard genome sequencing and annotation.</title>
        <authorList>
            <consortium name="The Broad Institute Genomics Platform"/>
            <consortium name="The Broad Institute Genome Sequencing Center for Infectious Disease"/>
            <person name="Wu L."/>
            <person name="Ma J."/>
        </authorList>
    </citation>
    <scope>NUCLEOTIDE SEQUENCE [LARGE SCALE GENOMIC DNA]</scope>
    <source>
        <strain evidence="4">CCUG 54522</strain>
    </source>
</reference>
<dbReference type="RefSeq" id="WP_379152516.1">
    <property type="nucleotide sequence ID" value="NZ_JBHSRJ010000004.1"/>
</dbReference>
<evidence type="ECO:0008006" key="5">
    <source>
        <dbReference type="Google" id="ProtNLM"/>
    </source>
</evidence>
<keyword evidence="2" id="KW-1133">Transmembrane helix</keyword>
<evidence type="ECO:0000313" key="3">
    <source>
        <dbReference type="EMBL" id="MFC6042923.1"/>
    </source>
</evidence>
<evidence type="ECO:0000256" key="2">
    <source>
        <dbReference type="SAM" id="Phobius"/>
    </source>
</evidence>
<keyword evidence="4" id="KW-1185">Reference proteome</keyword>
<feature type="region of interest" description="Disordered" evidence="1">
    <location>
        <begin position="151"/>
        <end position="174"/>
    </location>
</feature>